<gene>
    <name evidence="1" type="ordered locus">Runsl_3139</name>
</gene>
<name>A0A7U3ZLP7_RUNSL</name>
<dbReference type="AlphaFoldDB" id="A0A7U3ZLP7"/>
<keyword evidence="2" id="KW-1185">Reference proteome</keyword>
<dbReference type="KEGG" id="rsi:Runsl_3139"/>
<reference evidence="1 2" key="2">
    <citation type="journal article" date="2012" name="Stand. Genomic Sci.">
        <title>Complete genome sequence of the aquatic bacterium Runella slithyformis type strain (LSU 4(T)).</title>
        <authorList>
            <person name="Copeland A."/>
            <person name="Zhang X."/>
            <person name="Misra M."/>
            <person name="Lapidus A."/>
            <person name="Nolan M."/>
            <person name="Lucas S."/>
            <person name="Deshpande S."/>
            <person name="Cheng J.F."/>
            <person name="Tapia R."/>
            <person name="Goodwin L.A."/>
            <person name="Pitluck S."/>
            <person name="Liolios K."/>
            <person name="Pagani I."/>
            <person name="Ivanova N."/>
            <person name="Mikhailova N."/>
            <person name="Pati A."/>
            <person name="Chen A."/>
            <person name="Palaniappan K."/>
            <person name="Land M."/>
            <person name="Hauser L."/>
            <person name="Pan C."/>
            <person name="Jeffries C.D."/>
            <person name="Detter J.C."/>
            <person name="Brambilla E.M."/>
            <person name="Rohde M."/>
            <person name="Djao O.D."/>
            <person name="Goker M."/>
            <person name="Sikorski J."/>
            <person name="Tindall B.J."/>
            <person name="Woyke T."/>
            <person name="Bristow J."/>
            <person name="Eisen J.A."/>
            <person name="Markowitz V."/>
            <person name="Hugenholtz P."/>
            <person name="Kyrpides N.C."/>
            <person name="Klenk H.P."/>
            <person name="Mavromatis K."/>
        </authorList>
    </citation>
    <scope>NUCLEOTIDE SEQUENCE [LARGE SCALE GENOMIC DNA]</scope>
    <source>
        <strain evidence="2">ATCC 29530 / DSM 19594 / LMG 11500 / NCIMB 11436 / LSU 4</strain>
    </source>
</reference>
<evidence type="ECO:0000313" key="1">
    <source>
        <dbReference type="EMBL" id="AEI49520.1"/>
    </source>
</evidence>
<sequence>MQIFLKFPGKTRKYRFSYQKKRLESVGAGLASALFNISGQTQGLALFNISGQTQGLPYSTFPGRRKAWPYSTFPGRRKACPYDDLRPAHLISSTPNSCAIFRESTNK</sequence>
<dbReference type="Proteomes" id="UP000000493">
    <property type="component" value="Chromosome"/>
</dbReference>
<protein>
    <submittedName>
        <fullName evidence="1">Uncharacterized protein</fullName>
    </submittedName>
</protein>
<accession>A0A7U3ZLP7</accession>
<evidence type="ECO:0000313" key="2">
    <source>
        <dbReference type="Proteomes" id="UP000000493"/>
    </source>
</evidence>
<reference evidence="2" key="1">
    <citation type="submission" date="2011-06" db="EMBL/GenBank/DDBJ databases">
        <title>The complete genome of chromosome of Runella slithyformis DSM 19594.</title>
        <authorList>
            <consortium name="US DOE Joint Genome Institute (JGI-PGF)"/>
            <person name="Lucas S."/>
            <person name="Han J."/>
            <person name="Lapidus A."/>
            <person name="Bruce D."/>
            <person name="Goodwin L."/>
            <person name="Pitluck S."/>
            <person name="Peters L."/>
            <person name="Kyrpides N."/>
            <person name="Mavromatis K."/>
            <person name="Ivanova N."/>
            <person name="Ovchinnikova G."/>
            <person name="Zhang X."/>
            <person name="Misra M."/>
            <person name="Detter J.C."/>
            <person name="Tapia R."/>
            <person name="Han C."/>
            <person name="Land M."/>
            <person name="Hauser L."/>
            <person name="Markowitz V."/>
            <person name="Cheng J.-F."/>
            <person name="Hugenholtz P."/>
            <person name="Woyke T."/>
            <person name="Wu D."/>
            <person name="Tindall B."/>
            <person name="Faehrich R."/>
            <person name="Brambilla E."/>
            <person name="Klenk H.-P."/>
            <person name="Eisen J.A."/>
        </authorList>
    </citation>
    <scope>NUCLEOTIDE SEQUENCE [LARGE SCALE GENOMIC DNA]</scope>
    <source>
        <strain evidence="2">ATCC 29530 / DSM 19594 / LMG 11500 / NCIMB 11436 / LSU 4</strain>
    </source>
</reference>
<dbReference type="EMBL" id="CP002859">
    <property type="protein sequence ID" value="AEI49520.1"/>
    <property type="molecule type" value="Genomic_DNA"/>
</dbReference>
<organism evidence="1 2">
    <name type="scientific">Runella slithyformis (strain ATCC 29530 / DSM 19594 / LMG 11500 / NCIMB 11436 / LSU 4)</name>
    <dbReference type="NCBI Taxonomy" id="761193"/>
    <lineage>
        <taxon>Bacteria</taxon>
        <taxon>Pseudomonadati</taxon>
        <taxon>Bacteroidota</taxon>
        <taxon>Cytophagia</taxon>
        <taxon>Cytophagales</taxon>
        <taxon>Spirosomataceae</taxon>
        <taxon>Runella</taxon>
    </lineage>
</organism>
<proteinExistence type="predicted"/>